<accession>A0A8J8BEN1</accession>
<dbReference type="InterPro" id="IPR027417">
    <property type="entry name" value="P-loop_NTPase"/>
</dbReference>
<feature type="region of interest" description="Disordered" evidence="5">
    <location>
        <begin position="107"/>
        <end position="134"/>
    </location>
</feature>
<comment type="subunit">
    <text evidence="2">Heterodimer of SbcC and SbcD.</text>
</comment>
<feature type="coiled-coil region" evidence="4">
    <location>
        <begin position="382"/>
        <end position="482"/>
    </location>
</feature>
<comment type="caution">
    <text evidence="7">The sequence shown here is derived from an EMBL/GenBank/DDBJ whole genome shotgun (WGS) entry which is preliminary data.</text>
</comment>
<evidence type="ECO:0000259" key="6">
    <source>
        <dbReference type="Pfam" id="PF13476"/>
    </source>
</evidence>
<keyword evidence="8" id="KW-1185">Reference proteome</keyword>
<evidence type="ECO:0000256" key="5">
    <source>
        <dbReference type="SAM" id="MobiDB-lite"/>
    </source>
</evidence>
<evidence type="ECO:0000313" key="7">
    <source>
        <dbReference type="EMBL" id="MBS2966563.1"/>
    </source>
</evidence>
<gene>
    <name evidence="7" type="ORF">KGA66_26225</name>
</gene>
<dbReference type="GO" id="GO:0016887">
    <property type="term" value="F:ATP hydrolysis activity"/>
    <property type="evidence" value="ECO:0007669"/>
    <property type="project" value="InterPro"/>
</dbReference>
<dbReference type="PANTHER" id="PTHR32114">
    <property type="entry name" value="ABC TRANSPORTER ABCH.3"/>
    <property type="match status" value="1"/>
</dbReference>
<name>A0A8J8BEN1_9ACTN</name>
<evidence type="ECO:0000313" key="8">
    <source>
        <dbReference type="Proteomes" id="UP000677913"/>
    </source>
</evidence>
<organism evidence="7 8">
    <name type="scientific">Actinocrinis puniceicyclus</name>
    <dbReference type="NCBI Taxonomy" id="977794"/>
    <lineage>
        <taxon>Bacteria</taxon>
        <taxon>Bacillati</taxon>
        <taxon>Actinomycetota</taxon>
        <taxon>Actinomycetes</taxon>
        <taxon>Catenulisporales</taxon>
        <taxon>Actinospicaceae</taxon>
        <taxon>Actinocrinis</taxon>
    </lineage>
</organism>
<feature type="compositionally biased region" description="Polar residues" evidence="5">
    <location>
        <begin position="125"/>
        <end position="134"/>
    </location>
</feature>
<dbReference type="EMBL" id="JAGSXH010000164">
    <property type="protein sequence ID" value="MBS2966563.1"/>
    <property type="molecule type" value="Genomic_DNA"/>
</dbReference>
<evidence type="ECO:0000256" key="2">
    <source>
        <dbReference type="ARBA" id="ARBA00011322"/>
    </source>
</evidence>
<proteinExistence type="inferred from homology"/>
<dbReference type="Proteomes" id="UP000677913">
    <property type="component" value="Unassembled WGS sequence"/>
</dbReference>
<dbReference type="Gene3D" id="3.40.50.300">
    <property type="entry name" value="P-loop containing nucleotide triphosphate hydrolases"/>
    <property type="match status" value="2"/>
</dbReference>
<dbReference type="PANTHER" id="PTHR32114:SF2">
    <property type="entry name" value="ABC TRANSPORTER ABCH.3"/>
    <property type="match status" value="1"/>
</dbReference>
<sequence>MRLQSITLTNFRQFAGEQTFDLHTDAIKPVCLIFGANGAGKTTLLNAFTWALYGTMSEDVEEQERMVTDSVWRALPTGDSVEVAVELTFDHEGHNYRARRRARLIKDSDEQSAPSADIELWQTKPDGSSESDNAPQERIFSILPKGLSRFFFFNGERIEKLVRKGSYTEVQQDIKALLGLEHVERAIDHLPRVDRKLTADLRKHGGEKANQIQTAIDELDERQSSEREELKVLEGDLATLTEERDSVLELLRQNASVAPIQRERDRTATDLTDARARHQVAIRERATLVATSGFIAFTQKLAQNTAEMAADLYQRGALPAPLKREFVEQLLADGTCICGNALTEHTEARHQVEDWRQRAGLQEVESAWQQLRGQIDPLLGARQQLRDALEAAVRRVTAERDQVNRLEEHMSELDGQLKEIRLEGVQELETKRKDLDNRISRKQERIGAIRAGLDEIRKQIEKKTAERSRAEVTDELAAKARERSDLVQSVKRALEEILAIRSANMRDKLDRKLKDTFGKIVIKPYEPRLSEDFELALYQDIDGFEMSVAKSTGENQILSLSFVAAVSQLARELRTERRAEGDAPDDAGTYPIVMDAAFGSLDTNYQREVSRALAQMAPQLVVLVSKSQGLGQVVEELGPYVSHLGVIVTHTTGSADTSDDIELNGAAHPYIRAHADSNHAELKVIK</sequence>
<dbReference type="Pfam" id="PF13476">
    <property type="entry name" value="AAA_23"/>
    <property type="match status" value="1"/>
</dbReference>
<keyword evidence="4" id="KW-0175">Coiled coil</keyword>
<dbReference type="InterPro" id="IPR038729">
    <property type="entry name" value="Rad50/SbcC_AAA"/>
</dbReference>
<feature type="domain" description="Rad50/SbcC-type AAA" evidence="6">
    <location>
        <begin position="5"/>
        <end position="224"/>
    </location>
</feature>
<evidence type="ECO:0000256" key="1">
    <source>
        <dbReference type="ARBA" id="ARBA00006930"/>
    </source>
</evidence>
<reference evidence="7" key="1">
    <citation type="submission" date="2021-04" db="EMBL/GenBank/DDBJ databases">
        <title>Genome based classification of Actinospica acidithermotolerans sp. nov., an actinobacterium isolated from an Indonesian hot spring.</title>
        <authorList>
            <person name="Kusuma A.B."/>
            <person name="Putra K.E."/>
            <person name="Nafisah S."/>
            <person name="Loh J."/>
            <person name="Nouioui I."/>
            <person name="Goodfellow M."/>
        </authorList>
    </citation>
    <scope>NUCLEOTIDE SEQUENCE</scope>
    <source>
        <strain evidence="7">DSM 45618</strain>
    </source>
</reference>
<dbReference type="RefSeq" id="WP_211471761.1">
    <property type="nucleotide sequence ID" value="NZ_JAGSXH010000164.1"/>
</dbReference>
<evidence type="ECO:0000256" key="4">
    <source>
        <dbReference type="SAM" id="Coils"/>
    </source>
</evidence>
<dbReference type="SUPFAM" id="SSF52540">
    <property type="entry name" value="P-loop containing nucleoside triphosphate hydrolases"/>
    <property type="match status" value="1"/>
</dbReference>
<comment type="similarity">
    <text evidence="1">Belongs to the SMC family. SbcC subfamily.</text>
</comment>
<evidence type="ECO:0000256" key="3">
    <source>
        <dbReference type="ARBA" id="ARBA00013368"/>
    </source>
</evidence>
<dbReference type="AlphaFoldDB" id="A0A8J8BEN1"/>
<protein>
    <recommendedName>
        <fullName evidence="3">Nuclease SbcCD subunit C</fullName>
    </recommendedName>
</protein>
<feature type="coiled-coil region" evidence="4">
    <location>
        <begin position="209"/>
        <end position="250"/>
    </location>
</feature>
<dbReference type="GO" id="GO:0006302">
    <property type="term" value="P:double-strand break repair"/>
    <property type="evidence" value="ECO:0007669"/>
    <property type="project" value="InterPro"/>
</dbReference>